<evidence type="ECO:0000313" key="8">
    <source>
        <dbReference type="EMBL" id="NIK90140.1"/>
    </source>
</evidence>
<evidence type="ECO:0000256" key="4">
    <source>
        <dbReference type="ARBA" id="ARBA00022833"/>
    </source>
</evidence>
<evidence type="ECO:0000256" key="7">
    <source>
        <dbReference type="PIRSR" id="PIRSR601765-1"/>
    </source>
</evidence>
<dbReference type="CDD" id="cd00884">
    <property type="entry name" value="beta_CA_cladeB"/>
    <property type="match status" value="1"/>
</dbReference>
<dbReference type="PANTHER" id="PTHR11002">
    <property type="entry name" value="CARBONIC ANHYDRASE"/>
    <property type="match status" value="1"/>
</dbReference>
<evidence type="ECO:0000256" key="3">
    <source>
        <dbReference type="ARBA" id="ARBA00022723"/>
    </source>
</evidence>
<comment type="caution">
    <text evidence="8">The sequence shown here is derived from an EMBL/GenBank/DDBJ whole genome shotgun (WGS) entry which is preliminary data.</text>
</comment>
<dbReference type="SMART" id="SM00947">
    <property type="entry name" value="Pro_CA"/>
    <property type="match status" value="1"/>
</dbReference>
<evidence type="ECO:0000256" key="6">
    <source>
        <dbReference type="ARBA" id="ARBA00048348"/>
    </source>
</evidence>
<evidence type="ECO:0000256" key="2">
    <source>
        <dbReference type="ARBA" id="ARBA00012925"/>
    </source>
</evidence>
<evidence type="ECO:0000313" key="9">
    <source>
        <dbReference type="Proteomes" id="UP000570514"/>
    </source>
</evidence>
<dbReference type="GO" id="GO:0015976">
    <property type="term" value="P:carbon utilization"/>
    <property type="evidence" value="ECO:0007669"/>
    <property type="project" value="InterPro"/>
</dbReference>
<dbReference type="Gene3D" id="3.40.1050.10">
    <property type="entry name" value="Carbonic anhydrase"/>
    <property type="match status" value="1"/>
</dbReference>
<feature type="binding site" evidence="7">
    <location>
        <position position="39"/>
    </location>
    <ligand>
        <name>Zn(2+)</name>
        <dbReference type="ChEBI" id="CHEBI:29105"/>
    </ligand>
</feature>
<comment type="similarity">
    <text evidence="1">Belongs to the beta-class carbonic anhydrase family.</text>
</comment>
<dbReference type="Pfam" id="PF00484">
    <property type="entry name" value="Pro_CA"/>
    <property type="match status" value="1"/>
</dbReference>
<dbReference type="SUPFAM" id="SSF53056">
    <property type="entry name" value="beta-carbonic anhydrase, cab"/>
    <property type="match status" value="1"/>
</dbReference>
<dbReference type="EC" id="4.2.1.1" evidence="2"/>
<comment type="cofactor">
    <cofactor evidence="7">
        <name>Zn(2+)</name>
        <dbReference type="ChEBI" id="CHEBI:29105"/>
    </cofactor>
    <text evidence="7">Binds 1 zinc ion per subunit.</text>
</comment>
<gene>
    <name evidence="8" type="ORF">FHS83_003458</name>
</gene>
<keyword evidence="5 8" id="KW-0456">Lyase</keyword>
<organism evidence="8 9">
    <name type="scientific">Rhizomicrobium palustre</name>
    <dbReference type="NCBI Taxonomy" id="189966"/>
    <lineage>
        <taxon>Bacteria</taxon>
        <taxon>Pseudomonadati</taxon>
        <taxon>Pseudomonadota</taxon>
        <taxon>Alphaproteobacteria</taxon>
        <taxon>Micropepsales</taxon>
        <taxon>Micropepsaceae</taxon>
        <taxon>Rhizomicrobium</taxon>
    </lineage>
</organism>
<dbReference type="InterPro" id="IPR045066">
    <property type="entry name" value="Beta_CA_cladeB"/>
</dbReference>
<reference evidence="8 9" key="1">
    <citation type="submission" date="2020-03" db="EMBL/GenBank/DDBJ databases">
        <title>Genomic Encyclopedia of Type Strains, Phase IV (KMG-IV): sequencing the most valuable type-strain genomes for metagenomic binning, comparative biology and taxonomic classification.</title>
        <authorList>
            <person name="Goeker M."/>
        </authorList>
    </citation>
    <scope>NUCLEOTIDE SEQUENCE [LARGE SCALE GENOMIC DNA]</scope>
    <source>
        <strain evidence="8 9">DSM 19867</strain>
    </source>
</reference>
<sequence>MKSLLAGYQKFRKEIWPSDKEHFVELAKGQNPHTLVISCSDSRVDPATIFGARPGDLFVIRNVASVVPPYETNSGYHGVSAAIAFAVINLEVARVVVLGHEYCGGVTAAMSTEDLTTPFLSQWVSLLKPAIHKCGCEHGQLPVEYESIRLSLGRLMTFPFIAERVEKKGLQLLGAHFKISDGTLSVLDNKTGEFATVPEL</sequence>
<feature type="binding site" evidence="7">
    <location>
        <position position="41"/>
    </location>
    <ligand>
        <name>Zn(2+)</name>
        <dbReference type="ChEBI" id="CHEBI:29105"/>
    </ligand>
</feature>
<accession>A0A846N543</accession>
<dbReference type="PANTHER" id="PTHR11002:SF76">
    <property type="entry name" value="CARBONIC ANHYDRASE"/>
    <property type="match status" value="1"/>
</dbReference>
<feature type="binding site" evidence="7">
    <location>
        <position position="103"/>
    </location>
    <ligand>
        <name>Zn(2+)</name>
        <dbReference type="ChEBI" id="CHEBI:29105"/>
    </ligand>
</feature>
<keyword evidence="4 7" id="KW-0862">Zinc</keyword>
<dbReference type="EMBL" id="JAASRM010000001">
    <property type="protein sequence ID" value="NIK90140.1"/>
    <property type="molecule type" value="Genomic_DNA"/>
</dbReference>
<protein>
    <recommendedName>
        <fullName evidence="2">carbonic anhydrase</fullName>
        <ecNumber evidence="2">4.2.1.1</ecNumber>
    </recommendedName>
</protein>
<dbReference type="InterPro" id="IPR015892">
    <property type="entry name" value="Carbonic_anhydrase_CS"/>
</dbReference>
<dbReference type="GO" id="GO:0008270">
    <property type="term" value="F:zinc ion binding"/>
    <property type="evidence" value="ECO:0007669"/>
    <property type="project" value="InterPro"/>
</dbReference>
<comment type="catalytic activity">
    <reaction evidence="6">
        <text>hydrogencarbonate + H(+) = CO2 + H2O</text>
        <dbReference type="Rhea" id="RHEA:10748"/>
        <dbReference type="ChEBI" id="CHEBI:15377"/>
        <dbReference type="ChEBI" id="CHEBI:15378"/>
        <dbReference type="ChEBI" id="CHEBI:16526"/>
        <dbReference type="ChEBI" id="CHEBI:17544"/>
        <dbReference type="EC" id="4.2.1.1"/>
    </reaction>
</comment>
<evidence type="ECO:0000256" key="5">
    <source>
        <dbReference type="ARBA" id="ARBA00023239"/>
    </source>
</evidence>
<dbReference type="InterPro" id="IPR036874">
    <property type="entry name" value="Carbonic_anhydrase_sf"/>
</dbReference>
<keyword evidence="3 7" id="KW-0479">Metal-binding</keyword>
<dbReference type="RefSeq" id="WP_167084446.1">
    <property type="nucleotide sequence ID" value="NZ_BAAADC010000001.1"/>
</dbReference>
<dbReference type="GO" id="GO:0004089">
    <property type="term" value="F:carbonate dehydratase activity"/>
    <property type="evidence" value="ECO:0007669"/>
    <property type="project" value="UniProtKB-EC"/>
</dbReference>
<name>A0A846N543_9PROT</name>
<dbReference type="Proteomes" id="UP000570514">
    <property type="component" value="Unassembled WGS sequence"/>
</dbReference>
<dbReference type="AlphaFoldDB" id="A0A846N543"/>
<proteinExistence type="inferred from homology"/>
<keyword evidence="9" id="KW-1185">Reference proteome</keyword>
<dbReference type="InterPro" id="IPR001765">
    <property type="entry name" value="Carbonic_anhydrase"/>
</dbReference>
<dbReference type="PROSITE" id="PS00704">
    <property type="entry name" value="PROK_CO2_ANHYDRASE_1"/>
    <property type="match status" value="1"/>
</dbReference>
<feature type="binding site" evidence="7">
    <location>
        <position position="100"/>
    </location>
    <ligand>
        <name>Zn(2+)</name>
        <dbReference type="ChEBI" id="CHEBI:29105"/>
    </ligand>
</feature>
<evidence type="ECO:0000256" key="1">
    <source>
        <dbReference type="ARBA" id="ARBA00006217"/>
    </source>
</evidence>